<evidence type="ECO:0000256" key="1">
    <source>
        <dbReference type="ARBA" id="ARBA00004123"/>
    </source>
</evidence>
<dbReference type="InterPro" id="IPR039693">
    <property type="entry name" value="Rtr1/RPAP2"/>
</dbReference>
<comment type="similarity">
    <text evidence="2 11 12">Belongs to the RPAP2 family.</text>
</comment>
<evidence type="ECO:0000256" key="8">
    <source>
        <dbReference type="ARBA" id="ARBA00023242"/>
    </source>
</evidence>
<comment type="catalytic activity">
    <reaction evidence="9 12">
        <text>O-phospho-L-seryl-[protein] + H2O = L-seryl-[protein] + phosphate</text>
        <dbReference type="Rhea" id="RHEA:20629"/>
        <dbReference type="Rhea" id="RHEA-COMP:9863"/>
        <dbReference type="Rhea" id="RHEA-COMP:11604"/>
        <dbReference type="ChEBI" id="CHEBI:15377"/>
        <dbReference type="ChEBI" id="CHEBI:29999"/>
        <dbReference type="ChEBI" id="CHEBI:43474"/>
        <dbReference type="ChEBI" id="CHEBI:83421"/>
        <dbReference type="EC" id="3.1.3.16"/>
    </reaction>
</comment>
<keyword evidence="5 12" id="KW-0378">Hydrolase</keyword>
<keyword evidence="16" id="KW-1185">Reference proteome</keyword>
<dbReference type="PROSITE" id="PS51479">
    <property type="entry name" value="ZF_RTR1"/>
    <property type="match status" value="1"/>
</dbReference>
<comment type="catalytic activity">
    <reaction evidence="10 12">
        <text>O-phospho-L-threonyl-[protein] + H2O = L-threonyl-[protein] + phosphate</text>
        <dbReference type="Rhea" id="RHEA:47004"/>
        <dbReference type="Rhea" id="RHEA-COMP:11060"/>
        <dbReference type="Rhea" id="RHEA-COMP:11605"/>
        <dbReference type="ChEBI" id="CHEBI:15377"/>
        <dbReference type="ChEBI" id="CHEBI:30013"/>
        <dbReference type="ChEBI" id="CHEBI:43474"/>
        <dbReference type="ChEBI" id="CHEBI:61977"/>
        <dbReference type="EC" id="3.1.3.16"/>
    </reaction>
</comment>
<dbReference type="Proteomes" id="UP000827721">
    <property type="component" value="Unassembled WGS sequence"/>
</dbReference>
<dbReference type="EC" id="3.1.3.16" evidence="12"/>
<evidence type="ECO:0000256" key="2">
    <source>
        <dbReference type="ARBA" id="ARBA00005676"/>
    </source>
</evidence>
<evidence type="ECO:0000256" key="3">
    <source>
        <dbReference type="ARBA" id="ARBA00022723"/>
    </source>
</evidence>
<dbReference type="EMBL" id="JAFEMO010000004">
    <property type="protein sequence ID" value="KAH7571272.1"/>
    <property type="molecule type" value="Genomic_DNA"/>
</dbReference>
<dbReference type="Gene3D" id="1.25.40.820">
    <property type="match status" value="1"/>
</dbReference>
<evidence type="ECO:0000256" key="7">
    <source>
        <dbReference type="ARBA" id="ARBA00022912"/>
    </source>
</evidence>
<reference evidence="15 16" key="1">
    <citation type="submission" date="2021-02" db="EMBL/GenBank/DDBJ databases">
        <title>Plant Genome Project.</title>
        <authorList>
            <person name="Zhang R.-G."/>
        </authorList>
    </citation>
    <scope>NUCLEOTIDE SEQUENCE [LARGE SCALE GENOMIC DNA]</scope>
    <source>
        <tissue evidence="15">Leaves</tissue>
    </source>
</reference>
<keyword evidence="8 12" id="KW-0539">Nucleus</keyword>
<evidence type="ECO:0000256" key="13">
    <source>
        <dbReference type="SAM" id="MobiDB-lite"/>
    </source>
</evidence>
<dbReference type="InterPro" id="IPR007308">
    <property type="entry name" value="Rtr1/RPAP2_dom"/>
</dbReference>
<keyword evidence="7 12" id="KW-0904">Protein phosphatase</keyword>
<feature type="region of interest" description="Disordered" evidence="13">
    <location>
        <begin position="459"/>
        <end position="489"/>
    </location>
</feature>
<gene>
    <name evidence="15" type="ORF">JRO89_XS04G0012500</name>
</gene>
<keyword evidence="4 12" id="KW-0863">Zinc-finger</keyword>
<dbReference type="PANTHER" id="PTHR14732:SF0">
    <property type="entry name" value="RNA POLYMERASE II SUBUNIT B1 CTD PHOSPHATASE RPAP2-RELATED"/>
    <property type="match status" value="1"/>
</dbReference>
<evidence type="ECO:0000259" key="14">
    <source>
        <dbReference type="PROSITE" id="PS51479"/>
    </source>
</evidence>
<feature type="domain" description="RTR1-type" evidence="14">
    <location>
        <begin position="29"/>
        <end position="116"/>
    </location>
</feature>
<evidence type="ECO:0000313" key="15">
    <source>
        <dbReference type="EMBL" id="KAH7571272.1"/>
    </source>
</evidence>
<comment type="subcellular location">
    <subcellularLocation>
        <location evidence="1 12">Nucleus</location>
    </subcellularLocation>
</comment>
<keyword evidence="6 12" id="KW-0862">Zinc</keyword>
<feature type="region of interest" description="Disordered" evidence="13">
    <location>
        <begin position="308"/>
        <end position="355"/>
    </location>
</feature>
<dbReference type="InterPro" id="IPR038534">
    <property type="entry name" value="Rtr1/RPAP2_sf"/>
</dbReference>
<evidence type="ECO:0000256" key="9">
    <source>
        <dbReference type="ARBA" id="ARBA00047761"/>
    </source>
</evidence>
<dbReference type="PANTHER" id="PTHR14732">
    <property type="entry name" value="RNA POLYMERASE II SUBUNIT B1 CTD PHOSPHATASE RPAP2-RELATED"/>
    <property type="match status" value="1"/>
</dbReference>
<dbReference type="Pfam" id="PF04181">
    <property type="entry name" value="RPAP2_Rtr1"/>
    <property type="match status" value="1"/>
</dbReference>
<name>A0ABQ8I4H9_9ROSI</name>
<accession>A0ABQ8I4H9</accession>
<sequence length="686" mass="75168">MAVKAVNDAVHRLQLSLLEGVGDETRLLAAGSLMSRRDYEDVVTERSIANLCGYPLCSNSLPPSDSRPRKGRYRISLKEHKVYDVQEMYLYCSTECLVNSKAFCGSLKEERCLVSNPSKIDEVLRLFDELKIEEESGGGRERKVGDGLEIKENVETKVGEMVAGPSDAIEGYIPQPKSKSSGRHTSFSMRLSLKSKSKSESSSRYLNFDCIVGVKENVEMKVGGMVAGVSSKAKTDKKNNEKGLFFSDMDIMSTIITNDEYSVSKTPSGTAKLTYNSKLEEPKGKEGCRQMKDQCDILGLLDAVKSESSVQASRGSRGKSKIVGEDEVGIQEGPSTSVTSQTGSNMPTAEAEKQNHAGKAVILNATTLKSSLKSSSSKKLGHSVTWADEKVDSSGSGDLCEVRDMADAHYVDDDEFLRFASAEACAVALSQAVETISTEESDANDAVSEAGIIILPRPDDVHEGESTENVDTLEQEAVPPKWPSKPGIPRSDLFDPEDSWYEAPPEGFSLTLSPFATMWMAIFAWVTSSSLAYIYGKDDSFHEEYLSVNGREYPRKIVLGDGRSSEIKQTLAGCLARALPGLVADLRLPIPISRLEHGVGRLLDTMSFMDPLPAFRMKQWQVIVLLFIDALSVSRIPALTSYMINRTMLLRKVLDSAQISTEEYEVMKDFMIPLGRASHFSTQSGA</sequence>
<feature type="compositionally biased region" description="Polar residues" evidence="13">
    <location>
        <begin position="333"/>
        <end position="347"/>
    </location>
</feature>
<evidence type="ECO:0000256" key="12">
    <source>
        <dbReference type="RuleBase" id="RU367080"/>
    </source>
</evidence>
<comment type="function">
    <text evidence="12">Putative RNA polymerase II subunit B1 C-terminal domain (CTD) phosphatase involved in RNA polymerase II transcription regulation.</text>
</comment>
<evidence type="ECO:0000256" key="11">
    <source>
        <dbReference type="PROSITE-ProRule" id="PRU00812"/>
    </source>
</evidence>
<evidence type="ECO:0000313" key="16">
    <source>
        <dbReference type="Proteomes" id="UP000827721"/>
    </source>
</evidence>
<organism evidence="15 16">
    <name type="scientific">Xanthoceras sorbifolium</name>
    <dbReference type="NCBI Taxonomy" id="99658"/>
    <lineage>
        <taxon>Eukaryota</taxon>
        <taxon>Viridiplantae</taxon>
        <taxon>Streptophyta</taxon>
        <taxon>Embryophyta</taxon>
        <taxon>Tracheophyta</taxon>
        <taxon>Spermatophyta</taxon>
        <taxon>Magnoliopsida</taxon>
        <taxon>eudicotyledons</taxon>
        <taxon>Gunneridae</taxon>
        <taxon>Pentapetalae</taxon>
        <taxon>rosids</taxon>
        <taxon>malvids</taxon>
        <taxon>Sapindales</taxon>
        <taxon>Sapindaceae</taxon>
        <taxon>Xanthoceroideae</taxon>
        <taxon>Xanthoceras</taxon>
    </lineage>
</organism>
<protein>
    <recommendedName>
        <fullName evidence="12">RNA polymerase II subunit B1 CTD phosphatase RPAP2 homolog</fullName>
        <ecNumber evidence="12">3.1.3.16</ecNumber>
    </recommendedName>
</protein>
<keyword evidence="3 12" id="KW-0479">Metal-binding</keyword>
<evidence type="ECO:0000256" key="6">
    <source>
        <dbReference type="ARBA" id="ARBA00022833"/>
    </source>
</evidence>
<evidence type="ECO:0000256" key="5">
    <source>
        <dbReference type="ARBA" id="ARBA00022801"/>
    </source>
</evidence>
<comment type="caution">
    <text evidence="15">The sequence shown here is derived from an EMBL/GenBank/DDBJ whole genome shotgun (WGS) entry which is preliminary data.</text>
</comment>
<evidence type="ECO:0000256" key="4">
    <source>
        <dbReference type="ARBA" id="ARBA00022771"/>
    </source>
</evidence>
<evidence type="ECO:0000256" key="10">
    <source>
        <dbReference type="ARBA" id="ARBA00048336"/>
    </source>
</evidence>
<proteinExistence type="inferred from homology"/>